<protein>
    <recommendedName>
        <fullName evidence="3">Polyketide cyclase / dehydrase and lipid transport</fullName>
    </recommendedName>
</protein>
<dbReference type="Gene3D" id="3.30.530.20">
    <property type="match status" value="1"/>
</dbReference>
<reference evidence="1 2" key="1">
    <citation type="submission" date="2017-07" db="EMBL/GenBank/DDBJ databases">
        <authorList>
            <person name="Sun Z.S."/>
            <person name="Albrecht U."/>
            <person name="Echele G."/>
            <person name="Lee C.C."/>
        </authorList>
    </citation>
    <scope>NUCLEOTIDE SEQUENCE [LARGE SCALE GENOMIC DNA]</scope>
    <source>
        <strain evidence="1 2">DSM 14827</strain>
    </source>
</reference>
<evidence type="ECO:0000313" key="1">
    <source>
        <dbReference type="EMBL" id="SNT76476.1"/>
    </source>
</evidence>
<dbReference type="OrthoDB" id="7860307at2"/>
<name>A0A239Q2I9_9RHOB</name>
<gene>
    <name evidence="1" type="ORF">SAMN05444959_12043</name>
</gene>
<sequence>MKFSARFDIDSQADALFDSIADFSRFERMMMGRGATVTRIDPAQQQGIGMGWLIGFLWRGRSRDLRLEVTRFDRPERLSLAGHSDSLDIRIDATVIALSKSRSRLIFECEIRPRNMKARLMLQTAKLGKSQLDRKFERRVAEFLQEIQAAH</sequence>
<dbReference type="EMBL" id="FZQB01000020">
    <property type="protein sequence ID" value="SNT76476.1"/>
    <property type="molecule type" value="Genomic_DNA"/>
</dbReference>
<organism evidence="1 2">
    <name type="scientific">Paracoccus seriniphilus</name>
    <dbReference type="NCBI Taxonomy" id="184748"/>
    <lineage>
        <taxon>Bacteria</taxon>
        <taxon>Pseudomonadati</taxon>
        <taxon>Pseudomonadota</taxon>
        <taxon>Alphaproteobacteria</taxon>
        <taxon>Rhodobacterales</taxon>
        <taxon>Paracoccaceae</taxon>
        <taxon>Paracoccus</taxon>
    </lineage>
</organism>
<accession>A0A239Q2I9</accession>
<dbReference type="InterPro" id="IPR023393">
    <property type="entry name" value="START-like_dom_sf"/>
</dbReference>
<evidence type="ECO:0008006" key="3">
    <source>
        <dbReference type="Google" id="ProtNLM"/>
    </source>
</evidence>
<dbReference type="Proteomes" id="UP000198307">
    <property type="component" value="Unassembled WGS sequence"/>
</dbReference>
<dbReference type="AlphaFoldDB" id="A0A239Q2I9"/>
<evidence type="ECO:0000313" key="2">
    <source>
        <dbReference type="Proteomes" id="UP000198307"/>
    </source>
</evidence>
<keyword evidence="2" id="KW-1185">Reference proteome</keyword>
<dbReference type="SUPFAM" id="SSF55961">
    <property type="entry name" value="Bet v1-like"/>
    <property type="match status" value="1"/>
</dbReference>
<proteinExistence type="predicted"/>
<dbReference type="CDD" id="cd07812">
    <property type="entry name" value="SRPBCC"/>
    <property type="match status" value="1"/>
</dbReference>
<dbReference type="RefSeq" id="WP_089345786.1">
    <property type="nucleotide sequence ID" value="NZ_CP067129.1"/>
</dbReference>